<comment type="caution">
    <text evidence="5">The sequence shown here is derived from an EMBL/GenBank/DDBJ whole genome shotgun (WGS) entry which is preliminary data.</text>
</comment>
<evidence type="ECO:0000256" key="3">
    <source>
        <dbReference type="ARBA" id="ARBA00023002"/>
    </source>
</evidence>
<dbReference type="InterPro" id="IPR051349">
    <property type="entry name" value="Hydrogenase_assoc-protein"/>
</dbReference>
<name>A0ABS3ATF1_9BACT</name>
<feature type="domain" description="NADH:ubiquinone oxidoreductase-like 20kDa subunit" evidence="4">
    <location>
        <begin position="15"/>
        <end position="155"/>
    </location>
</feature>
<dbReference type="Pfam" id="PF01058">
    <property type="entry name" value="Oxidored_q6"/>
    <property type="match status" value="1"/>
</dbReference>
<keyword evidence="6" id="KW-1185">Reference proteome</keyword>
<dbReference type="InterPro" id="IPR037024">
    <property type="entry name" value="NiFe_Hase_small_N_sf"/>
</dbReference>
<proteinExistence type="predicted"/>
<evidence type="ECO:0000256" key="2">
    <source>
        <dbReference type="ARBA" id="ARBA00022764"/>
    </source>
</evidence>
<dbReference type="SUPFAM" id="SSF56770">
    <property type="entry name" value="HydA/Nqo6-like"/>
    <property type="match status" value="1"/>
</dbReference>
<organism evidence="5 6">
    <name type="scientific">Desulfotalea psychrophila</name>
    <dbReference type="NCBI Taxonomy" id="84980"/>
    <lineage>
        <taxon>Bacteria</taxon>
        <taxon>Pseudomonadati</taxon>
        <taxon>Thermodesulfobacteriota</taxon>
        <taxon>Desulfobulbia</taxon>
        <taxon>Desulfobulbales</taxon>
        <taxon>Desulfocapsaceae</taxon>
        <taxon>Desulfotalea</taxon>
    </lineage>
</organism>
<gene>
    <name evidence="5" type="ORF">JYU06_00825</name>
</gene>
<sequence>MPDKPTVAMGLLSGCFGCLTSFLNIADDLPELLEKIDLRRTPFNDLKELEPVTVGILEGAVATDENEKLAHEMREKADILVALGTCSCFGGIGGLRNLEPVAMVLNNVYDQKVPDDSDLPTLLPKVRSLESVVKVDVTVRGCPPKAEDILLTLNAIISGESLKEHSRNLCNECPRSKESIMISQKGFLTEGVRAVMELETIDSERCFLEQGILCAGLVTVEGCGARCTTNNMPCRGCYGPASGVHGQGNKFVNAVSCLLPAGGIMFQEDIVGTGYRFSLAADTHFNNREE</sequence>
<dbReference type="PANTHER" id="PTHR42845">
    <property type="entry name" value="COENZYME F420-REDUCING HYDROGENASE, GAMMA SUBUNIT"/>
    <property type="match status" value="1"/>
</dbReference>
<evidence type="ECO:0000313" key="6">
    <source>
        <dbReference type="Proteomes" id="UP000717534"/>
    </source>
</evidence>
<dbReference type="EMBL" id="JAFITO010000003">
    <property type="protein sequence ID" value="MBN4068056.1"/>
    <property type="molecule type" value="Genomic_DNA"/>
</dbReference>
<dbReference type="InterPro" id="IPR006137">
    <property type="entry name" value="NADH_UbQ_OxRdtase-like_20kDa"/>
</dbReference>
<accession>A0ABS3ATF1</accession>
<keyword evidence="2" id="KW-0574">Periplasm</keyword>
<comment type="subcellular location">
    <subcellularLocation>
        <location evidence="1">Periplasm</location>
    </subcellularLocation>
</comment>
<protein>
    <recommendedName>
        <fullName evidence="4">NADH:ubiquinone oxidoreductase-like 20kDa subunit domain-containing protein</fullName>
    </recommendedName>
</protein>
<dbReference type="Gene3D" id="3.40.50.700">
    <property type="entry name" value="NADH:ubiquinone oxidoreductase-like, 20kDa subunit"/>
    <property type="match status" value="1"/>
</dbReference>
<reference evidence="5 6" key="1">
    <citation type="submission" date="2021-02" db="EMBL/GenBank/DDBJ databases">
        <title>Activity-based single-cell genomes from oceanic crustal fluid captures similar information to metagenomic and metatranscriptomic surveys with orders of magnitude less sampling.</title>
        <authorList>
            <person name="D'Angelo T.S."/>
            <person name="Orcutt B.N."/>
        </authorList>
    </citation>
    <scope>NUCLEOTIDE SEQUENCE [LARGE SCALE GENOMIC DNA]</scope>
    <source>
        <strain evidence="5">AH-315-G02</strain>
    </source>
</reference>
<evidence type="ECO:0000256" key="1">
    <source>
        <dbReference type="ARBA" id="ARBA00004418"/>
    </source>
</evidence>
<dbReference type="PANTHER" id="PTHR42845:SF1">
    <property type="entry name" value="HYDROGENASE SMALL SUBUNIT"/>
    <property type="match status" value="1"/>
</dbReference>
<keyword evidence="3" id="KW-0560">Oxidoreductase</keyword>
<dbReference type="Proteomes" id="UP000717534">
    <property type="component" value="Unassembled WGS sequence"/>
</dbReference>
<dbReference type="PROSITE" id="PS51257">
    <property type="entry name" value="PROKAR_LIPOPROTEIN"/>
    <property type="match status" value="1"/>
</dbReference>
<evidence type="ECO:0000313" key="5">
    <source>
        <dbReference type="EMBL" id="MBN4068056.1"/>
    </source>
</evidence>
<evidence type="ECO:0000259" key="4">
    <source>
        <dbReference type="Pfam" id="PF01058"/>
    </source>
</evidence>